<evidence type="ECO:0000313" key="3">
    <source>
        <dbReference type="Proteomes" id="UP000275078"/>
    </source>
</evidence>
<accession>A0A3N4I2V1</accession>
<gene>
    <name evidence="2" type="ORF">BJ508DRAFT_329194</name>
</gene>
<dbReference type="AlphaFoldDB" id="A0A3N4I2V1"/>
<protein>
    <submittedName>
        <fullName evidence="2">Uncharacterized protein</fullName>
    </submittedName>
</protein>
<evidence type="ECO:0000313" key="2">
    <source>
        <dbReference type="EMBL" id="RPA78430.1"/>
    </source>
</evidence>
<organism evidence="2 3">
    <name type="scientific">Ascobolus immersus RN42</name>
    <dbReference type="NCBI Taxonomy" id="1160509"/>
    <lineage>
        <taxon>Eukaryota</taxon>
        <taxon>Fungi</taxon>
        <taxon>Dikarya</taxon>
        <taxon>Ascomycota</taxon>
        <taxon>Pezizomycotina</taxon>
        <taxon>Pezizomycetes</taxon>
        <taxon>Pezizales</taxon>
        <taxon>Ascobolaceae</taxon>
        <taxon>Ascobolus</taxon>
    </lineage>
</organism>
<proteinExistence type="predicted"/>
<name>A0A3N4I2V1_ASCIM</name>
<feature type="region of interest" description="Disordered" evidence="1">
    <location>
        <begin position="1"/>
        <end position="20"/>
    </location>
</feature>
<dbReference type="EMBL" id="ML119711">
    <property type="protein sequence ID" value="RPA78430.1"/>
    <property type="molecule type" value="Genomic_DNA"/>
</dbReference>
<reference evidence="2 3" key="1">
    <citation type="journal article" date="2018" name="Nat. Ecol. Evol.">
        <title>Pezizomycetes genomes reveal the molecular basis of ectomycorrhizal truffle lifestyle.</title>
        <authorList>
            <person name="Murat C."/>
            <person name="Payen T."/>
            <person name="Noel B."/>
            <person name="Kuo A."/>
            <person name="Morin E."/>
            <person name="Chen J."/>
            <person name="Kohler A."/>
            <person name="Krizsan K."/>
            <person name="Balestrini R."/>
            <person name="Da Silva C."/>
            <person name="Montanini B."/>
            <person name="Hainaut M."/>
            <person name="Levati E."/>
            <person name="Barry K.W."/>
            <person name="Belfiori B."/>
            <person name="Cichocki N."/>
            <person name="Clum A."/>
            <person name="Dockter R.B."/>
            <person name="Fauchery L."/>
            <person name="Guy J."/>
            <person name="Iotti M."/>
            <person name="Le Tacon F."/>
            <person name="Lindquist E.A."/>
            <person name="Lipzen A."/>
            <person name="Malagnac F."/>
            <person name="Mello A."/>
            <person name="Molinier V."/>
            <person name="Miyauchi S."/>
            <person name="Poulain J."/>
            <person name="Riccioni C."/>
            <person name="Rubini A."/>
            <person name="Sitrit Y."/>
            <person name="Splivallo R."/>
            <person name="Traeger S."/>
            <person name="Wang M."/>
            <person name="Zifcakova L."/>
            <person name="Wipf D."/>
            <person name="Zambonelli A."/>
            <person name="Paolocci F."/>
            <person name="Nowrousian M."/>
            <person name="Ottonello S."/>
            <person name="Baldrian P."/>
            <person name="Spatafora J.W."/>
            <person name="Henrissat B."/>
            <person name="Nagy L.G."/>
            <person name="Aury J.M."/>
            <person name="Wincker P."/>
            <person name="Grigoriev I.V."/>
            <person name="Bonfante P."/>
            <person name="Martin F.M."/>
        </authorList>
    </citation>
    <scope>NUCLEOTIDE SEQUENCE [LARGE SCALE GENOMIC DNA]</scope>
    <source>
        <strain evidence="2 3">RN42</strain>
    </source>
</reference>
<evidence type="ECO:0000256" key="1">
    <source>
        <dbReference type="SAM" id="MobiDB-lite"/>
    </source>
</evidence>
<keyword evidence="3" id="KW-1185">Reference proteome</keyword>
<sequence length="164" mass="18893">MELSNANPSPAEGNKRVRKGTTNSLMSLRPRLLPLGWKPSHPAVAQGLREYLSECYNLTFPSGQFLCWDHDGNTLHLMQAEDGFYLTNFVQDFVMLVAEDLETFVENEEKDKFERIGPVLGYGGTYDRDAKDDIERLHLYNWIVPIKGREAEWEEETADLIWPE</sequence>
<dbReference type="Proteomes" id="UP000275078">
    <property type="component" value="Unassembled WGS sequence"/>
</dbReference>